<gene>
    <name evidence="5" type="ORF">ACEZDJ_18665</name>
</gene>
<feature type="transmembrane region" description="Helical" evidence="3">
    <location>
        <begin position="116"/>
        <end position="139"/>
    </location>
</feature>
<dbReference type="Gene3D" id="1.10.287.70">
    <property type="match status" value="1"/>
</dbReference>
<keyword evidence="3" id="KW-0472">Membrane</keyword>
<dbReference type="PANTHER" id="PTHR43833">
    <property type="entry name" value="POTASSIUM CHANNEL PROTEIN 2-RELATED-RELATED"/>
    <property type="match status" value="1"/>
</dbReference>
<protein>
    <submittedName>
        <fullName evidence="5">TrkA family potassium uptake protein</fullName>
    </submittedName>
</protein>
<feature type="region of interest" description="Disordered" evidence="2">
    <location>
        <begin position="1"/>
        <end position="29"/>
    </location>
</feature>
<sequence>MSPVSRTGRAGGDRRRGRGRGTGRTGRDPGELQLRQILLPEPAASPSQQVRRRFVLALLVMVVTIVVVWVGRDGYHDNAHGHLDLLGAAYYATVTLSTTGYGDITPVSDSARLVNILVITPLRVVFLIILVGTTLEVLTTRTRQLWRIKRWKAAMSQMSQGTAEGHVVVVGYGTKGSNAVETLLLQGVAKERIVVVDPQHKAVEAANEDGLVGILGDATRTEVLRRAQVERADRIIVGTQRDDTAVLVTLTIRQLNKHATVVVAVREDENAPLLRQSGATVVVTSSSSAGRLLGVSTLSPNAGAVLHDLLTVGNGLDVIDRPVGPTEVGGHPHDCGDLVICVVRGNRRLPYDDPEAATLRSTDRIIAVRRAEPQPV</sequence>
<comment type="caution">
    <text evidence="5">The sequence shown here is derived from an EMBL/GenBank/DDBJ whole genome shotgun (WGS) entry which is preliminary data.</text>
</comment>
<dbReference type="InterPro" id="IPR003148">
    <property type="entry name" value="RCK_N"/>
</dbReference>
<dbReference type="SUPFAM" id="SSF51735">
    <property type="entry name" value="NAD(P)-binding Rossmann-fold domains"/>
    <property type="match status" value="1"/>
</dbReference>
<dbReference type="InterPro" id="IPR050721">
    <property type="entry name" value="Trk_Ktr_HKT_K-transport"/>
</dbReference>
<comment type="subcellular location">
    <subcellularLocation>
        <location evidence="1">Cell membrane</location>
        <topology evidence="1">Multi-pass membrane protein</topology>
    </subcellularLocation>
</comment>
<dbReference type="PROSITE" id="PS51201">
    <property type="entry name" value="RCK_N"/>
    <property type="match status" value="1"/>
</dbReference>
<evidence type="ECO:0000313" key="6">
    <source>
        <dbReference type="Proteomes" id="UP001592528"/>
    </source>
</evidence>
<evidence type="ECO:0000256" key="2">
    <source>
        <dbReference type="SAM" id="MobiDB-lite"/>
    </source>
</evidence>
<dbReference type="RefSeq" id="WP_084714258.1">
    <property type="nucleotide sequence ID" value="NZ_JBHEZZ010000009.1"/>
</dbReference>
<dbReference type="PANTHER" id="PTHR43833:SF9">
    <property type="entry name" value="POTASSIUM CHANNEL PROTEIN YUGO-RELATED"/>
    <property type="match status" value="1"/>
</dbReference>
<feature type="domain" description="RCK N-terminal" evidence="4">
    <location>
        <begin position="164"/>
        <end position="284"/>
    </location>
</feature>
<keyword evidence="3" id="KW-0812">Transmembrane</keyword>
<dbReference type="Gene3D" id="3.40.50.720">
    <property type="entry name" value="NAD(P)-binding Rossmann-like Domain"/>
    <property type="match status" value="1"/>
</dbReference>
<dbReference type="Proteomes" id="UP001592528">
    <property type="component" value="Unassembled WGS sequence"/>
</dbReference>
<dbReference type="Pfam" id="PF07885">
    <property type="entry name" value="Ion_trans_2"/>
    <property type="match status" value="1"/>
</dbReference>
<proteinExistence type="predicted"/>
<keyword evidence="3" id="KW-1133">Transmembrane helix</keyword>
<dbReference type="InterPro" id="IPR036291">
    <property type="entry name" value="NAD(P)-bd_dom_sf"/>
</dbReference>
<evidence type="ECO:0000256" key="3">
    <source>
        <dbReference type="SAM" id="Phobius"/>
    </source>
</evidence>
<accession>A0ABV6UPD3</accession>
<dbReference type="EMBL" id="JBHEZZ010000009">
    <property type="protein sequence ID" value="MFC1403315.1"/>
    <property type="molecule type" value="Genomic_DNA"/>
</dbReference>
<evidence type="ECO:0000313" key="5">
    <source>
        <dbReference type="EMBL" id="MFC1403315.1"/>
    </source>
</evidence>
<dbReference type="SUPFAM" id="SSF81324">
    <property type="entry name" value="Voltage-gated potassium channels"/>
    <property type="match status" value="1"/>
</dbReference>
<name>A0ABV6UPD3_9ACTN</name>
<evidence type="ECO:0000259" key="4">
    <source>
        <dbReference type="PROSITE" id="PS51201"/>
    </source>
</evidence>
<evidence type="ECO:0000256" key="1">
    <source>
        <dbReference type="ARBA" id="ARBA00004651"/>
    </source>
</evidence>
<reference evidence="5 6" key="1">
    <citation type="submission" date="2024-09" db="EMBL/GenBank/DDBJ databases">
        <authorList>
            <person name="Lee S.D."/>
        </authorList>
    </citation>
    <scope>NUCLEOTIDE SEQUENCE [LARGE SCALE GENOMIC DNA]</scope>
    <source>
        <strain evidence="5 6">N1-5</strain>
    </source>
</reference>
<dbReference type="Pfam" id="PF02254">
    <property type="entry name" value="TrkA_N"/>
    <property type="match status" value="1"/>
</dbReference>
<keyword evidence="6" id="KW-1185">Reference proteome</keyword>
<dbReference type="InterPro" id="IPR013099">
    <property type="entry name" value="K_chnl_dom"/>
</dbReference>
<feature type="transmembrane region" description="Helical" evidence="3">
    <location>
        <begin position="54"/>
        <end position="71"/>
    </location>
</feature>
<organism evidence="5 6">
    <name type="scientific">Streptacidiphilus cavernicola</name>
    <dbReference type="NCBI Taxonomy" id="3342716"/>
    <lineage>
        <taxon>Bacteria</taxon>
        <taxon>Bacillati</taxon>
        <taxon>Actinomycetota</taxon>
        <taxon>Actinomycetes</taxon>
        <taxon>Kitasatosporales</taxon>
        <taxon>Streptomycetaceae</taxon>
        <taxon>Streptacidiphilus</taxon>
    </lineage>
</organism>